<dbReference type="EMBL" id="JAGTUF010000001">
    <property type="protein sequence ID" value="MBR9970130.1"/>
    <property type="molecule type" value="Genomic_DNA"/>
</dbReference>
<keyword evidence="2" id="KW-1185">Reference proteome</keyword>
<evidence type="ECO:0008006" key="3">
    <source>
        <dbReference type="Google" id="ProtNLM"/>
    </source>
</evidence>
<protein>
    <recommendedName>
        <fullName evidence="3">Metallo-beta-lactamase domain-containing protein</fullName>
    </recommendedName>
</protein>
<accession>A0ABS5I6T3</accession>
<dbReference type="Proteomes" id="UP000680714">
    <property type="component" value="Unassembled WGS sequence"/>
</dbReference>
<comment type="caution">
    <text evidence="1">The sequence shown here is derived from an EMBL/GenBank/DDBJ whole genome shotgun (WGS) entry which is preliminary data.</text>
</comment>
<evidence type="ECO:0000313" key="2">
    <source>
        <dbReference type="Proteomes" id="UP000680714"/>
    </source>
</evidence>
<reference evidence="1 2" key="1">
    <citation type="submission" date="2021-04" db="EMBL/GenBank/DDBJ databases">
        <title>Magnetospirillum sulfuroxidans sp. nov., a facultative chemolithoautotrophic sulfur-oxidizing alphaproteobacterium isolated from freshwater sediment and proposals for Paramagetospirillum gen. nov., and Magnetospirillaceae fam. nov.</title>
        <authorList>
            <person name="Koziaeva V."/>
            <person name="Geelhoed J.S."/>
            <person name="Sorokin D.Y."/>
            <person name="Grouzdev D.S."/>
        </authorList>
    </citation>
    <scope>NUCLEOTIDE SEQUENCE [LARGE SCALE GENOMIC DNA]</scope>
    <source>
        <strain evidence="1 2">J10</strain>
    </source>
</reference>
<evidence type="ECO:0000313" key="1">
    <source>
        <dbReference type="EMBL" id="MBR9970130.1"/>
    </source>
</evidence>
<organism evidence="1 2">
    <name type="scientific">Magnetospirillum sulfuroxidans</name>
    <dbReference type="NCBI Taxonomy" id="611300"/>
    <lineage>
        <taxon>Bacteria</taxon>
        <taxon>Pseudomonadati</taxon>
        <taxon>Pseudomonadota</taxon>
        <taxon>Alphaproteobacteria</taxon>
        <taxon>Rhodospirillales</taxon>
        <taxon>Rhodospirillaceae</taxon>
        <taxon>Magnetospirillum</taxon>
    </lineage>
</organism>
<name>A0ABS5I6T3_9PROT</name>
<gene>
    <name evidence="1" type="ORF">KEC16_00200</name>
</gene>
<sequence>MLLNGVHLLPDLSGALIWPQRQLLAVADPIDAADARAAPQAAAEAIRRLATLARQRRPRTIVWLGQALPALLAAEKVPPRECGELARLRREHEWIWVEDELTLAPLTFRLNAGTATKGGEIIAQPSPLARHDGATWPAFIIDGRRLALPAFGPRPYGIEVMNPAFLSLFRRPFQAVMLVRGRIVTRARARLEPAP</sequence>
<dbReference type="RefSeq" id="WP_211545647.1">
    <property type="nucleotide sequence ID" value="NZ_JAGTUF010000001.1"/>
</dbReference>
<proteinExistence type="predicted"/>